<protein>
    <submittedName>
        <fullName evidence="4">DUF2846 domain-containing protein</fullName>
    </submittedName>
</protein>
<feature type="chain" id="PRO_5046736581" evidence="2">
    <location>
        <begin position="23"/>
        <end position="243"/>
    </location>
</feature>
<keyword evidence="2" id="KW-0732">Signal</keyword>
<sequence length="243" mass="24994">MRPTIRLALVLSASLALTPVIAQDAATTSAATVEQAEAVDQEAQANATPPDLADDVTAATATAESGTDDVVAAPMAPEVAVDDPESAVTEAAPTGDGDVESAEIPPTDVPSTDEPGTTPEEGVPADASAIHIPAPPAGMGQVVFFRERKFTGGGVRFKVRENGEELGKLASGVYFVHVTPPGPHEYVVHSESEDVLTLEVEDGETYYVQGSITMGLLVGRPNLSPADEVAFAAAAPRLKPAKN</sequence>
<reference evidence="4 5" key="1">
    <citation type="submission" date="2020-08" db="EMBL/GenBank/DDBJ databases">
        <title>A Genomic Blueprint of the Chicken Gut Microbiome.</title>
        <authorList>
            <person name="Gilroy R."/>
            <person name="Ravi A."/>
            <person name="Getino M."/>
            <person name="Pursley I."/>
            <person name="Horton D.L."/>
            <person name="Alikhan N.-F."/>
            <person name="Baker D."/>
            <person name="Gharbi K."/>
            <person name="Hall N."/>
            <person name="Watson M."/>
            <person name="Adriaenssens E.M."/>
            <person name="Foster-Nyarko E."/>
            <person name="Jarju S."/>
            <person name="Secka A."/>
            <person name="Antonio M."/>
            <person name="Oren A."/>
            <person name="Chaudhuri R."/>
            <person name="La Ragione R.M."/>
            <person name="Hildebrand F."/>
            <person name="Pallen M.J."/>
        </authorList>
    </citation>
    <scope>NUCLEOTIDE SEQUENCE [LARGE SCALE GENOMIC DNA]</scope>
    <source>
        <strain evidence="4 5">Sa2BVA3</strain>
    </source>
</reference>
<accession>A0ABR8UJT2</accession>
<name>A0ABR8UJT2_9GAMM</name>
<evidence type="ECO:0000259" key="3">
    <source>
        <dbReference type="Pfam" id="PF11008"/>
    </source>
</evidence>
<proteinExistence type="predicted"/>
<dbReference type="RefSeq" id="WP_191729278.1">
    <property type="nucleotide sequence ID" value="NZ_JACSQJ010000004.1"/>
</dbReference>
<evidence type="ECO:0000256" key="1">
    <source>
        <dbReference type="SAM" id="MobiDB-lite"/>
    </source>
</evidence>
<evidence type="ECO:0000256" key="2">
    <source>
        <dbReference type="SAM" id="SignalP"/>
    </source>
</evidence>
<dbReference type="Proteomes" id="UP000647183">
    <property type="component" value="Unassembled WGS sequence"/>
</dbReference>
<keyword evidence="5" id="KW-1185">Reference proteome</keyword>
<feature type="region of interest" description="Disordered" evidence="1">
    <location>
        <begin position="78"/>
        <end position="122"/>
    </location>
</feature>
<evidence type="ECO:0000313" key="4">
    <source>
        <dbReference type="EMBL" id="MBD7988065.1"/>
    </source>
</evidence>
<gene>
    <name evidence="4" type="ORF">H9645_08490</name>
</gene>
<feature type="signal peptide" evidence="2">
    <location>
        <begin position="1"/>
        <end position="22"/>
    </location>
</feature>
<evidence type="ECO:0000313" key="5">
    <source>
        <dbReference type="Proteomes" id="UP000647183"/>
    </source>
</evidence>
<comment type="caution">
    <text evidence="4">The sequence shown here is derived from an EMBL/GenBank/DDBJ whole genome shotgun (WGS) entry which is preliminary data.</text>
</comment>
<dbReference type="EMBL" id="JACSQJ010000004">
    <property type="protein sequence ID" value="MBD7988065.1"/>
    <property type="molecule type" value="Genomic_DNA"/>
</dbReference>
<dbReference type="InterPro" id="IPR022548">
    <property type="entry name" value="DUF2846"/>
</dbReference>
<feature type="domain" description="DUF2846" evidence="3">
    <location>
        <begin position="137"/>
        <end position="215"/>
    </location>
</feature>
<organism evidence="4 5">
    <name type="scientific">Luteimonas colneyensis</name>
    <dbReference type="NCBI Taxonomy" id="2762230"/>
    <lineage>
        <taxon>Bacteria</taxon>
        <taxon>Pseudomonadati</taxon>
        <taxon>Pseudomonadota</taxon>
        <taxon>Gammaproteobacteria</taxon>
        <taxon>Lysobacterales</taxon>
        <taxon>Lysobacteraceae</taxon>
        <taxon>Luteimonas</taxon>
    </lineage>
</organism>
<dbReference type="Pfam" id="PF11008">
    <property type="entry name" value="DUF2846"/>
    <property type="match status" value="1"/>
</dbReference>